<comment type="subcellular location">
    <subcellularLocation>
        <location evidence="1">Cell membrane</location>
        <topology evidence="1">Multi-pass membrane protein</topology>
    </subcellularLocation>
</comment>
<evidence type="ECO:0000256" key="6">
    <source>
        <dbReference type="ARBA" id="ARBA00022989"/>
    </source>
</evidence>
<evidence type="ECO:0000256" key="1">
    <source>
        <dbReference type="ARBA" id="ARBA00004651"/>
    </source>
</evidence>
<evidence type="ECO:0000256" key="11">
    <source>
        <dbReference type="RuleBase" id="RU362091"/>
    </source>
</evidence>
<evidence type="ECO:0008006" key="15">
    <source>
        <dbReference type="Google" id="ProtNLM"/>
    </source>
</evidence>
<dbReference type="InterPro" id="IPR036397">
    <property type="entry name" value="RNaseH_sf"/>
</dbReference>
<evidence type="ECO:0000256" key="7">
    <source>
        <dbReference type="ARBA" id="ARBA00023053"/>
    </source>
</evidence>
<keyword evidence="7" id="KW-0915">Sodium</keyword>
<dbReference type="PROSITE" id="PS50283">
    <property type="entry name" value="NA_SOLUT_SYMP_3"/>
    <property type="match status" value="1"/>
</dbReference>
<feature type="transmembrane region" description="Helical" evidence="12">
    <location>
        <begin position="140"/>
        <end position="163"/>
    </location>
</feature>
<keyword evidence="6 12" id="KW-1133">Transmembrane helix</keyword>
<evidence type="ECO:0000313" key="13">
    <source>
        <dbReference type="EMBL" id="KAJ8866442.1"/>
    </source>
</evidence>
<evidence type="ECO:0000256" key="4">
    <source>
        <dbReference type="ARBA" id="ARBA00022475"/>
    </source>
</evidence>
<reference evidence="13 14" key="1">
    <citation type="submission" date="2023-02" db="EMBL/GenBank/DDBJ databases">
        <title>LHISI_Scaffold_Assembly.</title>
        <authorList>
            <person name="Stuart O.P."/>
            <person name="Cleave R."/>
            <person name="Magrath M.J.L."/>
            <person name="Mikheyev A.S."/>
        </authorList>
    </citation>
    <scope>NUCLEOTIDE SEQUENCE [LARGE SCALE GENOMIC DNA]</scope>
    <source>
        <strain evidence="13">Daus_M_001</strain>
        <tissue evidence="13">Leg muscle</tissue>
    </source>
</reference>
<evidence type="ECO:0000256" key="10">
    <source>
        <dbReference type="ARBA" id="ARBA00023201"/>
    </source>
</evidence>
<dbReference type="EMBL" id="JARBHB010000016">
    <property type="protein sequence ID" value="KAJ8866442.1"/>
    <property type="molecule type" value="Genomic_DNA"/>
</dbReference>
<keyword evidence="8" id="KW-0406">Ion transport</keyword>
<dbReference type="InterPro" id="IPR051163">
    <property type="entry name" value="Sodium:Solute_Symporter_SSF"/>
</dbReference>
<evidence type="ECO:0000256" key="5">
    <source>
        <dbReference type="ARBA" id="ARBA00022692"/>
    </source>
</evidence>
<accession>A0ABQ9G4U1</accession>
<feature type="transmembrane region" description="Helical" evidence="12">
    <location>
        <begin position="184"/>
        <end position="209"/>
    </location>
</feature>
<dbReference type="InterPro" id="IPR038377">
    <property type="entry name" value="Na/Glc_symporter_sf"/>
</dbReference>
<dbReference type="PANTHER" id="PTHR42985">
    <property type="entry name" value="SODIUM-COUPLED MONOCARBOXYLATE TRANSPORTER"/>
    <property type="match status" value="1"/>
</dbReference>
<evidence type="ECO:0000256" key="3">
    <source>
        <dbReference type="ARBA" id="ARBA00022448"/>
    </source>
</evidence>
<evidence type="ECO:0000256" key="8">
    <source>
        <dbReference type="ARBA" id="ARBA00023065"/>
    </source>
</evidence>
<dbReference type="InterPro" id="IPR001734">
    <property type="entry name" value="Na/solute_symporter"/>
</dbReference>
<proteinExistence type="inferred from homology"/>
<organism evidence="13 14">
    <name type="scientific">Dryococelus australis</name>
    <dbReference type="NCBI Taxonomy" id="614101"/>
    <lineage>
        <taxon>Eukaryota</taxon>
        <taxon>Metazoa</taxon>
        <taxon>Ecdysozoa</taxon>
        <taxon>Arthropoda</taxon>
        <taxon>Hexapoda</taxon>
        <taxon>Insecta</taxon>
        <taxon>Pterygota</taxon>
        <taxon>Neoptera</taxon>
        <taxon>Polyneoptera</taxon>
        <taxon>Phasmatodea</taxon>
        <taxon>Verophasmatodea</taxon>
        <taxon>Anareolatae</taxon>
        <taxon>Phasmatidae</taxon>
        <taxon>Eurycanthinae</taxon>
        <taxon>Dryococelus</taxon>
    </lineage>
</organism>
<dbReference type="Proteomes" id="UP001159363">
    <property type="component" value="Chromosome 15"/>
</dbReference>
<keyword evidence="9 12" id="KW-0472">Membrane</keyword>
<dbReference type="Pfam" id="PF00474">
    <property type="entry name" value="SSF"/>
    <property type="match status" value="1"/>
</dbReference>
<keyword evidence="4" id="KW-1003">Cell membrane</keyword>
<dbReference type="PANTHER" id="PTHR42985:SF21">
    <property type="entry name" value="SODIUM-DEPENDENT MULTIVITAMIN TRANSPORTER-LIKE PROTEIN"/>
    <property type="match status" value="1"/>
</dbReference>
<evidence type="ECO:0000256" key="9">
    <source>
        <dbReference type="ARBA" id="ARBA00023136"/>
    </source>
</evidence>
<keyword evidence="14" id="KW-1185">Reference proteome</keyword>
<dbReference type="Gene3D" id="1.20.1730.10">
    <property type="entry name" value="Sodium/glucose cotransporter"/>
    <property type="match status" value="1"/>
</dbReference>
<keyword evidence="3" id="KW-0813">Transport</keyword>
<comment type="caution">
    <text evidence="13">The sequence shown here is derived from an EMBL/GenBank/DDBJ whole genome shotgun (WGS) entry which is preliminary data.</text>
</comment>
<gene>
    <name evidence="13" type="ORF">PR048_032285</name>
</gene>
<keyword evidence="5 12" id="KW-0812">Transmembrane</keyword>
<evidence type="ECO:0000313" key="14">
    <source>
        <dbReference type="Proteomes" id="UP001159363"/>
    </source>
</evidence>
<evidence type="ECO:0000256" key="12">
    <source>
        <dbReference type="SAM" id="Phobius"/>
    </source>
</evidence>
<keyword evidence="10" id="KW-0739">Sodium transport</keyword>
<protein>
    <recommendedName>
        <fullName evidence="15">G protein-coupled receptor</fullName>
    </recommendedName>
</protein>
<sequence>MWHQHDGCPAHNAVCARRVLDQKYPGRWTGCGRPVQGAARSPDLNPLNFFLWGYLKGDVYRDIPTTPENMQGRIVRAYNTLQQATLGESVVSFIKRLNLCIASYDHHFEHIISIFYLSHHVSGISLMGVPSEIYTYGTQYYIVNLAILITGVLNYYIYLPVFFELQLTSTYEYLELRFNQHVRVMASLLFTISVILYIPIVIYVPALAFNQAKHGVLKLPPHARLRRAAVYQLVHMSVPLCAVVLLRNFCSSWTAVRFERRSRGGGQKCSRYHVIFFAHRPRRVGIAAPPAFQSE</sequence>
<comment type="similarity">
    <text evidence="2 11">Belongs to the sodium:solute symporter (SSF) (TC 2.A.21) family.</text>
</comment>
<evidence type="ECO:0000256" key="2">
    <source>
        <dbReference type="ARBA" id="ARBA00006434"/>
    </source>
</evidence>
<name>A0ABQ9G4U1_9NEOP</name>
<dbReference type="Gene3D" id="3.30.420.10">
    <property type="entry name" value="Ribonuclease H-like superfamily/Ribonuclease H"/>
    <property type="match status" value="1"/>
</dbReference>